<gene>
    <name evidence="1" type="ORF">ACIB24_19615</name>
</gene>
<keyword evidence="2" id="KW-1185">Reference proteome</keyword>
<evidence type="ECO:0000313" key="2">
    <source>
        <dbReference type="Proteomes" id="UP001612915"/>
    </source>
</evidence>
<comment type="caution">
    <text evidence="1">The sequence shown here is derived from an EMBL/GenBank/DDBJ whole genome shotgun (WGS) entry which is preliminary data.</text>
</comment>
<dbReference type="RefSeq" id="WP_398283830.1">
    <property type="nucleotide sequence ID" value="NZ_JBITLV010000007.1"/>
</dbReference>
<evidence type="ECO:0000313" key="1">
    <source>
        <dbReference type="EMBL" id="MFI7589280.1"/>
    </source>
</evidence>
<reference evidence="1 2" key="1">
    <citation type="submission" date="2024-10" db="EMBL/GenBank/DDBJ databases">
        <title>The Natural Products Discovery Center: Release of the First 8490 Sequenced Strains for Exploring Actinobacteria Biosynthetic Diversity.</title>
        <authorList>
            <person name="Kalkreuter E."/>
            <person name="Kautsar S.A."/>
            <person name="Yang D."/>
            <person name="Bader C.D."/>
            <person name="Teijaro C.N."/>
            <person name="Fluegel L."/>
            <person name="Davis C.M."/>
            <person name="Simpson J.R."/>
            <person name="Lauterbach L."/>
            <person name="Steele A.D."/>
            <person name="Gui C."/>
            <person name="Meng S."/>
            <person name="Li G."/>
            <person name="Viehrig K."/>
            <person name="Ye F."/>
            <person name="Su P."/>
            <person name="Kiefer A.F."/>
            <person name="Nichols A."/>
            <person name="Cepeda A.J."/>
            <person name="Yan W."/>
            <person name="Fan B."/>
            <person name="Jiang Y."/>
            <person name="Adhikari A."/>
            <person name="Zheng C.-J."/>
            <person name="Schuster L."/>
            <person name="Cowan T.M."/>
            <person name="Smanski M.J."/>
            <person name="Chevrette M.G."/>
            <person name="De Carvalho L.P.S."/>
            <person name="Shen B."/>
        </authorList>
    </citation>
    <scope>NUCLEOTIDE SEQUENCE [LARGE SCALE GENOMIC DNA]</scope>
    <source>
        <strain evidence="1 2">NPDC049639</strain>
    </source>
</reference>
<organism evidence="1 2">
    <name type="scientific">Spongisporangium articulatum</name>
    <dbReference type="NCBI Taxonomy" id="3362603"/>
    <lineage>
        <taxon>Bacteria</taxon>
        <taxon>Bacillati</taxon>
        <taxon>Actinomycetota</taxon>
        <taxon>Actinomycetes</taxon>
        <taxon>Kineosporiales</taxon>
        <taxon>Kineosporiaceae</taxon>
        <taxon>Spongisporangium</taxon>
    </lineage>
</organism>
<proteinExistence type="predicted"/>
<dbReference type="Proteomes" id="UP001612915">
    <property type="component" value="Unassembled WGS sequence"/>
</dbReference>
<dbReference type="EMBL" id="JBITLV010000007">
    <property type="protein sequence ID" value="MFI7589280.1"/>
    <property type="molecule type" value="Genomic_DNA"/>
</dbReference>
<sequence length="102" mass="10208">MADLTRPSVLVAAGLIGGYAAARYSGRRQLGGAVLAAAVALSERRWVRTTGPVVATGLGALTTGLMGVSHPLAKRIGAWPSVVAVAAIAAGASEAAERLSDR</sequence>
<name>A0ABW8ASB6_9ACTN</name>
<accession>A0ABW8ASB6</accession>
<protein>
    <submittedName>
        <fullName evidence="1">Uncharacterized protein</fullName>
    </submittedName>
</protein>